<dbReference type="AlphaFoldDB" id="A0A2P2QRU4"/>
<evidence type="ECO:0000313" key="2">
    <source>
        <dbReference type="EMBL" id="MBX69655.1"/>
    </source>
</evidence>
<evidence type="ECO:0000256" key="1">
    <source>
        <dbReference type="SAM" id="MobiDB-lite"/>
    </source>
</evidence>
<reference evidence="2" key="1">
    <citation type="submission" date="2018-02" db="EMBL/GenBank/DDBJ databases">
        <title>Rhizophora mucronata_Transcriptome.</title>
        <authorList>
            <person name="Meera S.P."/>
            <person name="Sreeshan A."/>
            <person name="Augustine A."/>
        </authorList>
    </citation>
    <scope>NUCLEOTIDE SEQUENCE</scope>
    <source>
        <tissue evidence="2">Leaf</tissue>
    </source>
</reference>
<dbReference type="EMBL" id="GGEC01089171">
    <property type="protein sequence ID" value="MBX69655.1"/>
    <property type="molecule type" value="Transcribed_RNA"/>
</dbReference>
<proteinExistence type="predicted"/>
<protein>
    <submittedName>
        <fullName evidence="2">Uncharacterized protein</fullName>
    </submittedName>
</protein>
<feature type="compositionally biased region" description="Low complexity" evidence="1">
    <location>
        <begin position="7"/>
        <end position="20"/>
    </location>
</feature>
<feature type="region of interest" description="Disordered" evidence="1">
    <location>
        <begin position="1"/>
        <end position="20"/>
    </location>
</feature>
<accession>A0A2P2QRU4</accession>
<organism evidence="2">
    <name type="scientific">Rhizophora mucronata</name>
    <name type="common">Asiatic mangrove</name>
    <dbReference type="NCBI Taxonomy" id="61149"/>
    <lineage>
        <taxon>Eukaryota</taxon>
        <taxon>Viridiplantae</taxon>
        <taxon>Streptophyta</taxon>
        <taxon>Embryophyta</taxon>
        <taxon>Tracheophyta</taxon>
        <taxon>Spermatophyta</taxon>
        <taxon>Magnoliopsida</taxon>
        <taxon>eudicotyledons</taxon>
        <taxon>Gunneridae</taxon>
        <taxon>Pentapetalae</taxon>
        <taxon>rosids</taxon>
        <taxon>fabids</taxon>
        <taxon>Malpighiales</taxon>
        <taxon>Rhizophoraceae</taxon>
        <taxon>Rhizophora</taxon>
    </lineage>
</organism>
<name>A0A2P2QRU4_RHIMU</name>
<sequence>MSKTTHNHLSSSPNTSNPSTTVYFTIFFAFYN</sequence>